<comment type="caution">
    <text evidence="11">The sequence shown here is derived from an EMBL/GenBank/DDBJ whole genome shotgun (WGS) entry which is preliminary data.</text>
</comment>
<comment type="subcellular location">
    <subcellularLocation>
        <location evidence="1">Mitochondrion</location>
    </subcellularLocation>
</comment>
<dbReference type="GO" id="GO:1990904">
    <property type="term" value="C:ribonucleoprotein complex"/>
    <property type="evidence" value="ECO:0007669"/>
    <property type="project" value="UniProtKB-KW"/>
</dbReference>
<evidence type="ECO:0000256" key="8">
    <source>
        <dbReference type="ARBA" id="ARBA00035185"/>
    </source>
</evidence>
<sequence>MSRQFRNSNWLKTNGFAPQVYLFRNIESGQVIYSQLPHVSDYQIKQQFFRPNWENRKPNKRRDLWRPMAVATFETHSKAVQAYHGLVELRYMREVSKRKEAESLRKRNEYHQIWYSSQYRPTWSQESVSDLSTIIDELKLECKVHWDTLWRKGDDKYWNEELSQHFEMDQVSPREKFVILDELRKNCLNDLAQLHSQSQSQSPETSKVEAKPIEN</sequence>
<dbReference type="Proteomes" id="UP001165120">
    <property type="component" value="Unassembled WGS sequence"/>
</dbReference>
<keyword evidence="3" id="KW-0689">Ribosomal protein</keyword>
<dbReference type="EMBL" id="BSXN01000239">
    <property type="protein sequence ID" value="GME67729.1"/>
    <property type="molecule type" value="Genomic_DNA"/>
</dbReference>
<evidence type="ECO:0000256" key="7">
    <source>
        <dbReference type="ARBA" id="ARBA00023274"/>
    </source>
</evidence>
<feature type="region of interest" description="Disordered" evidence="10">
    <location>
        <begin position="194"/>
        <end position="215"/>
    </location>
</feature>
<evidence type="ECO:0000256" key="3">
    <source>
        <dbReference type="ARBA" id="ARBA00022980"/>
    </source>
</evidence>
<dbReference type="InterPro" id="IPR024629">
    <property type="entry name" value="Ribosomal_mL67"/>
</dbReference>
<evidence type="ECO:0000256" key="2">
    <source>
        <dbReference type="ARBA" id="ARBA00010741"/>
    </source>
</evidence>
<dbReference type="PANTHER" id="PTHR28184:SF1">
    <property type="entry name" value="LARGE RIBOSOMAL SUBUNIT PROTEIN ML67"/>
    <property type="match status" value="1"/>
</dbReference>
<keyword evidence="12" id="KW-1185">Reference proteome</keyword>
<keyword evidence="7" id="KW-0687">Ribonucleoprotein</keyword>
<dbReference type="GO" id="GO:0003697">
    <property type="term" value="F:single-stranded DNA binding"/>
    <property type="evidence" value="ECO:0007669"/>
    <property type="project" value="InterPro"/>
</dbReference>
<proteinExistence type="inferred from homology"/>
<keyword evidence="6" id="KW-0804">Transcription</keyword>
<keyword evidence="5" id="KW-0496">Mitochondrion</keyword>
<protein>
    <recommendedName>
        <fullName evidence="8">Large ribosomal subunit protein mL67</fullName>
    </recommendedName>
    <alternativeName>
        <fullName evidence="9">Mitochondrial homologous recombination protein 1</fullName>
    </alternativeName>
</protein>
<dbReference type="GO" id="GO:0000150">
    <property type="term" value="F:DNA strand exchange activity"/>
    <property type="evidence" value="ECO:0007669"/>
    <property type="project" value="InterPro"/>
</dbReference>
<dbReference type="GO" id="GO:0005840">
    <property type="term" value="C:ribosome"/>
    <property type="evidence" value="ECO:0007669"/>
    <property type="project" value="UniProtKB-KW"/>
</dbReference>
<dbReference type="AlphaFoldDB" id="A0A9W6SWH1"/>
<feature type="compositionally biased region" description="Basic and acidic residues" evidence="10">
    <location>
        <begin position="206"/>
        <end position="215"/>
    </location>
</feature>
<dbReference type="GO" id="GO:0003735">
    <property type="term" value="F:structural constituent of ribosome"/>
    <property type="evidence" value="ECO:0007669"/>
    <property type="project" value="TreeGrafter"/>
</dbReference>
<name>A0A9W6SWH1_CANBO</name>
<evidence type="ECO:0000256" key="4">
    <source>
        <dbReference type="ARBA" id="ARBA00023015"/>
    </source>
</evidence>
<accession>A0A9W6SWH1</accession>
<evidence type="ECO:0000256" key="6">
    <source>
        <dbReference type="ARBA" id="ARBA00023163"/>
    </source>
</evidence>
<dbReference type="GO" id="GO:0005739">
    <property type="term" value="C:mitochondrion"/>
    <property type="evidence" value="ECO:0007669"/>
    <property type="project" value="UniProtKB-SubCell"/>
</dbReference>
<organism evidence="11 12">
    <name type="scientific">Candida boidinii</name>
    <name type="common">Yeast</name>
    <dbReference type="NCBI Taxonomy" id="5477"/>
    <lineage>
        <taxon>Eukaryota</taxon>
        <taxon>Fungi</taxon>
        <taxon>Dikarya</taxon>
        <taxon>Ascomycota</taxon>
        <taxon>Saccharomycotina</taxon>
        <taxon>Pichiomycetes</taxon>
        <taxon>Pichiales</taxon>
        <taxon>Pichiaceae</taxon>
        <taxon>Ogataea</taxon>
        <taxon>Ogataea/Candida clade</taxon>
    </lineage>
</organism>
<dbReference type="Pfam" id="PF12829">
    <property type="entry name" value="Mhr1"/>
    <property type="match status" value="1"/>
</dbReference>
<evidence type="ECO:0000313" key="11">
    <source>
        <dbReference type="EMBL" id="GME67729.1"/>
    </source>
</evidence>
<keyword evidence="4" id="KW-0805">Transcription regulation</keyword>
<evidence type="ECO:0000256" key="5">
    <source>
        <dbReference type="ARBA" id="ARBA00023128"/>
    </source>
</evidence>
<evidence type="ECO:0000256" key="9">
    <source>
        <dbReference type="ARBA" id="ARBA00035511"/>
    </source>
</evidence>
<gene>
    <name evidence="11" type="ORF">Cboi02_000110400</name>
</gene>
<reference evidence="11" key="1">
    <citation type="submission" date="2023-04" db="EMBL/GenBank/DDBJ databases">
        <title>Candida boidinii NBRC 10035.</title>
        <authorList>
            <person name="Ichikawa N."/>
            <person name="Sato H."/>
            <person name="Tonouchi N."/>
        </authorList>
    </citation>
    <scope>NUCLEOTIDE SEQUENCE</scope>
    <source>
        <strain evidence="11">NBRC 10035</strain>
    </source>
</reference>
<evidence type="ECO:0000256" key="10">
    <source>
        <dbReference type="SAM" id="MobiDB-lite"/>
    </source>
</evidence>
<dbReference type="PANTHER" id="PTHR28184">
    <property type="entry name" value="MITOCHONDRIAL HOMOLOGOUS RECOMBINATION PROTEIN 1"/>
    <property type="match status" value="1"/>
</dbReference>
<evidence type="ECO:0000256" key="1">
    <source>
        <dbReference type="ARBA" id="ARBA00004173"/>
    </source>
</evidence>
<comment type="similarity">
    <text evidence="2">Belongs to the mitochondrion-specific ribosomal protein mL67 family.</text>
</comment>
<evidence type="ECO:0000313" key="12">
    <source>
        <dbReference type="Proteomes" id="UP001165120"/>
    </source>
</evidence>